<keyword evidence="1" id="KW-0812">Transmembrane</keyword>
<feature type="transmembrane region" description="Helical" evidence="1">
    <location>
        <begin position="32"/>
        <end position="50"/>
    </location>
</feature>
<evidence type="ECO:0000256" key="1">
    <source>
        <dbReference type="SAM" id="Phobius"/>
    </source>
</evidence>
<dbReference type="AlphaFoldDB" id="A0A2K9F8I2"/>
<evidence type="ECO:0000259" key="3">
    <source>
        <dbReference type="Pfam" id="PF12801"/>
    </source>
</evidence>
<proteinExistence type="predicted"/>
<dbReference type="InterPro" id="IPR017896">
    <property type="entry name" value="4Fe4S_Fe-S-bd"/>
</dbReference>
<feature type="transmembrane region" description="Helical" evidence="1">
    <location>
        <begin position="82"/>
        <end position="99"/>
    </location>
</feature>
<reference evidence="4 5" key="1">
    <citation type="submission" date="2017-12" db="EMBL/GenBank/DDBJ databases">
        <authorList>
            <person name="Hurst M.R.H."/>
        </authorList>
    </citation>
    <scope>NUCLEOTIDE SEQUENCE [LARGE SCALE GENOMIC DNA]</scope>
    <source>
        <strain evidence="4 5">BM15</strain>
    </source>
</reference>
<protein>
    <recommendedName>
        <fullName evidence="6">Cytochrome c oxidase accessory protein CcoG</fullName>
    </recommendedName>
</protein>
<accession>A0A2K9F8I2</accession>
<name>A0A2K9F8I2_9RHOB</name>
<dbReference type="KEGG" id="paro:CUV01_16800"/>
<keyword evidence="1" id="KW-0472">Membrane</keyword>
<feature type="domain" description="FixG C-terminal immunoglobulin-like" evidence="2">
    <location>
        <begin position="161"/>
        <end position="279"/>
    </location>
</feature>
<dbReference type="Pfam" id="PF12801">
    <property type="entry name" value="Fer4_5"/>
    <property type="match status" value="1"/>
</dbReference>
<evidence type="ECO:0000313" key="4">
    <source>
        <dbReference type="EMBL" id="AUH35531.1"/>
    </source>
</evidence>
<evidence type="ECO:0000259" key="2">
    <source>
        <dbReference type="Pfam" id="PF11614"/>
    </source>
</evidence>
<dbReference type="OrthoDB" id="9811700at2"/>
<organism evidence="4 5">
    <name type="scientific">Paracoccus tegillarcae</name>
    <dbReference type="NCBI Taxonomy" id="1529068"/>
    <lineage>
        <taxon>Bacteria</taxon>
        <taxon>Pseudomonadati</taxon>
        <taxon>Pseudomonadota</taxon>
        <taxon>Alphaproteobacteria</taxon>
        <taxon>Rhodobacterales</taxon>
        <taxon>Paracoccaceae</taxon>
        <taxon>Paracoccus</taxon>
    </lineage>
</organism>
<evidence type="ECO:0008006" key="6">
    <source>
        <dbReference type="Google" id="ProtNLM"/>
    </source>
</evidence>
<dbReference type="Proteomes" id="UP000233742">
    <property type="component" value="Chromosome"/>
</dbReference>
<dbReference type="InterPro" id="IPR032879">
    <property type="entry name" value="FixG_C"/>
</dbReference>
<evidence type="ECO:0000313" key="5">
    <source>
        <dbReference type="Proteomes" id="UP000233742"/>
    </source>
</evidence>
<dbReference type="InterPro" id="IPR013783">
    <property type="entry name" value="Ig-like_fold"/>
</dbReference>
<keyword evidence="5" id="KW-1185">Reference proteome</keyword>
<gene>
    <name evidence="4" type="ORF">CUV01_16800</name>
</gene>
<dbReference type="Gene3D" id="2.60.40.10">
    <property type="entry name" value="Immunoglobulins"/>
    <property type="match status" value="1"/>
</dbReference>
<dbReference type="EMBL" id="CP025408">
    <property type="protein sequence ID" value="AUH35531.1"/>
    <property type="molecule type" value="Genomic_DNA"/>
</dbReference>
<sequence length="283" mass="32136">MTMNQPNPRSLYAPREPIFPRRVAAKFRARKWWIMGVTLAICHVTPWIHWDRGPSLPDQAVLIDMAHRRFYFFWIRIWPQEFYFVAGLLIMAGIGLFLFTSALGRVWCGYTCPQTVWTDLFILVERWIKGDRNARVRLWNAPMTARKPRGLIGNLALSDAALLVRPQIEVAVSPIRNPLFVSLSDGSIGNAYDVRLRNKWGDERQFNIELAGDPNSQVRLERADDSSVMVPADTTALHRIYVLAPANTGSAMADTTDIRFAIEEPQSAERVGADSVFHGKEAQ</sequence>
<feature type="domain" description="4Fe-4S ferredoxin-type" evidence="3">
    <location>
        <begin position="88"/>
        <end position="127"/>
    </location>
</feature>
<keyword evidence="1" id="KW-1133">Transmembrane helix</keyword>
<dbReference type="Pfam" id="PF11614">
    <property type="entry name" value="FixG_C"/>
    <property type="match status" value="1"/>
</dbReference>